<accession>A0ABW2NAL1</accession>
<evidence type="ECO:0000313" key="1">
    <source>
        <dbReference type="EMBL" id="MFC7363005.1"/>
    </source>
</evidence>
<sequence>MADVPPELTQDADGPVEPQLWHRYGMQSTISRAGLDPALTSAQNKAFEDAWDVLVVREEWRAWVREHLIPPSPNLILLIRPGLNARRLRKTKTGVSMHLPASEVHEADGSGDLISLYLDVIYAMYLKWAQTSACPPPPRLPT</sequence>
<gene>
    <name evidence="1" type="ORF">ACFQO6_22235</name>
</gene>
<dbReference type="Proteomes" id="UP001596524">
    <property type="component" value="Unassembled WGS sequence"/>
</dbReference>
<keyword evidence="2" id="KW-1185">Reference proteome</keyword>
<protein>
    <submittedName>
        <fullName evidence="1">Uncharacterized protein</fullName>
    </submittedName>
</protein>
<dbReference type="RefSeq" id="WP_255891387.1">
    <property type="nucleotide sequence ID" value="NZ_JAFMZM010000004.1"/>
</dbReference>
<proteinExistence type="predicted"/>
<dbReference type="EMBL" id="JBHTCH010000028">
    <property type="protein sequence ID" value="MFC7363005.1"/>
    <property type="molecule type" value="Genomic_DNA"/>
</dbReference>
<name>A0ABW2NAL1_9ACTN</name>
<evidence type="ECO:0000313" key="2">
    <source>
        <dbReference type="Proteomes" id="UP001596524"/>
    </source>
</evidence>
<organism evidence="1 2">
    <name type="scientific">Nocardioides astragali</name>
    <dbReference type="NCBI Taxonomy" id="1776736"/>
    <lineage>
        <taxon>Bacteria</taxon>
        <taxon>Bacillati</taxon>
        <taxon>Actinomycetota</taxon>
        <taxon>Actinomycetes</taxon>
        <taxon>Propionibacteriales</taxon>
        <taxon>Nocardioidaceae</taxon>
        <taxon>Nocardioides</taxon>
    </lineage>
</organism>
<comment type="caution">
    <text evidence="1">The sequence shown here is derived from an EMBL/GenBank/DDBJ whole genome shotgun (WGS) entry which is preliminary data.</text>
</comment>
<reference evidence="2" key="1">
    <citation type="journal article" date="2019" name="Int. J. Syst. Evol. Microbiol.">
        <title>The Global Catalogue of Microorganisms (GCM) 10K type strain sequencing project: providing services to taxonomists for standard genome sequencing and annotation.</title>
        <authorList>
            <consortium name="The Broad Institute Genomics Platform"/>
            <consortium name="The Broad Institute Genome Sequencing Center for Infectious Disease"/>
            <person name="Wu L."/>
            <person name="Ma J."/>
        </authorList>
    </citation>
    <scope>NUCLEOTIDE SEQUENCE [LARGE SCALE GENOMIC DNA]</scope>
    <source>
        <strain evidence="2">FCH27</strain>
    </source>
</reference>